<dbReference type="InterPro" id="IPR023198">
    <property type="entry name" value="PGP-like_dom2"/>
</dbReference>
<dbReference type="AlphaFoldDB" id="A0A7X0LKQ7"/>
<dbReference type="InterPro" id="IPR006439">
    <property type="entry name" value="HAD-SF_hydro_IA"/>
</dbReference>
<dbReference type="CDD" id="cd07505">
    <property type="entry name" value="HAD_BPGM-like"/>
    <property type="match status" value="1"/>
</dbReference>
<dbReference type="PANTHER" id="PTHR43481">
    <property type="entry name" value="FRUCTOSE-1-PHOSPHATE PHOSPHATASE"/>
    <property type="match status" value="1"/>
</dbReference>
<dbReference type="GO" id="GO:0050308">
    <property type="term" value="F:sugar-phosphatase activity"/>
    <property type="evidence" value="ECO:0007669"/>
    <property type="project" value="TreeGrafter"/>
</dbReference>
<dbReference type="Proteomes" id="UP000541810">
    <property type="component" value="Unassembled WGS sequence"/>
</dbReference>
<evidence type="ECO:0000313" key="2">
    <source>
        <dbReference type="Proteomes" id="UP000541810"/>
    </source>
</evidence>
<accession>A0A7X0LKQ7</accession>
<dbReference type="SFLD" id="SFLDG01129">
    <property type="entry name" value="C1.5:_HAD__Beta-PGM__Phosphata"/>
    <property type="match status" value="1"/>
</dbReference>
<keyword evidence="1" id="KW-0378">Hydrolase</keyword>
<dbReference type="SUPFAM" id="SSF56784">
    <property type="entry name" value="HAD-like"/>
    <property type="match status" value="1"/>
</dbReference>
<protein>
    <submittedName>
        <fullName evidence="1">HAD superfamily hydrolase (TIGR01509 family)</fullName>
    </submittedName>
</protein>
<dbReference type="RefSeq" id="WP_184677648.1">
    <property type="nucleotide sequence ID" value="NZ_JACHGY010000001.1"/>
</dbReference>
<dbReference type="Gene3D" id="3.40.50.1000">
    <property type="entry name" value="HAD superfamily/HAD-like"/>
    <property type="match status" value="1"/>
</dbReference>
<dbReference type="PRINTS" id="PR00413">
    <property type="entry name" value="HADHALOGNASE"/>
</dbReference>
<name>A0A7X0LKQ7_9BACT</name>
<organism evidence="1 2">
    <name type="scientific">Algisphaera agarilytica</name>
    <dbReference type="NCBI Taxonomy" id="1385975"/>
    <lineage>
        <taxon>Bacteria</taxon>
        <taxon>Pseudomonadati</taxon>
        <taxon>Planctomycetota</taxon>
        <taxon>Phycisphaerae</taxon>
        <taxon>Phycisphaerales</taxon>
        <taxon>Phycisphaeraceae</taxon>
        <taxon>Algisphaera</taxon>
    </lineage>
</organism>
<reference evidence="1 2" key="1">
    <citation type="submission" date="2020-08" db="EMBL/GenBank/DDBJ databases">
        <title>Genomic Encyclopedia of Type Strains, Phase IV (KMG-IV): sequencing the most valuable type-strain genomes for metagenomic binning, comparative biology and taxonomic classification.</title>
        <authorList>
            <person name="Goeker M."/>
        </authorList>
    </citation>
    <scope>NUCLEOTIDE SEQUENCE [LARGE SCALE GENOMIC DNA]</scope>
    <source>
        <strain evidence="1 2">DSM 103725</strain>
    </source>
</reference>
<dbReference type="SFLD" id="SFLDS00003">
    <property type="entry name" value="Haloacid_Dehalogenase"/>
    <property type="match status" value="1"/>
</dbReference>
<dbReference type="NCBIfam" id="TIGR01509">
    <property type="entry name" value="HAD-SF-IA-v3"/>
    <property type="match status" value="1"/>
</dbReference>
<dbReference type="PANTHER" id="PTHR43481:SF4">
    <property type="entry name" value="GLYCEROL-1-PHOSPHATE PHOSPHOHYDROLASE 1-RELATED"/>
    <property type="match status" value="1"/>
</dbReference>
<proteinExistence type="predicted"/>
<gene>
    <name evidence="1" type="ORF">HNQ40_001915</name>
</gene>
<comment type="caution">
    <text evidence="1">The sequence shown here is derived from an EMBL/GenBank/DDBJ whole genome shotgun (WGS) entry which is preliminary data.</text>
</comment>
<dbReference type="Gene3D" id="1.10.150.240">
    <property type="entry name" value="Putative phosphatase, domain 2"/>
    <property type="match status" value="1"/>
</dbReference>
<dbReference type="EMBL" id="JACHGY010000001">
    <property type="protein sequence ID" value="MBB6430109.1"/>
    <property type="molecule type" value="Genomic_DNA"/>
</dbReference>
<dbReference type="InterPro" id="IPR023214">
    <property type="entry name" value="HAD_sf"/>
</dbReference>
<evidence type="ECO:0000313" key="1">
    <source>
        <dbReference type="EMBL" id="MBB6430109.1"/>
    </source>
</evidence>
<keyword evidence="2" id="KW-1185">Reference proteome</keyword>
<dbReference type="InterPro" id="IPR051806">
    <property type="entry name" value="HAD-like_SPP"/>
</dbReference>
<sequence>MIKPHHRALVFDCDGTLADSMPVHWIAWHETLKKHELDHLLPHDRFMAFGGVPAVQILDILAKESGRTLDARAIMLEKYDAYYEHADKITRIEPIVELALEYKGKLPIAVATGSTRTGITNTLQAIGMTDHFDAVVCADDVENHKPHPETFLVAAEKLGVDPKHCLAFEDAPPGLESARAAGMDVIDVNDILATA</sequence>
<dbReference type="Pfam" id="PF13419">
    <property type="entry name" value="HAD_2"/>
    <property type="match status" value="1"/>
</dbReference>
<dbReference type="InterPro" id="IPR036412">
    <property type="entry name" value="HAD-like_sf"/>
</dbReference>
<dbReference type="InterPro" id="IPR041492">
    <property type="entry name" value="HAD_2"/>
</dbReference>